<dbReference type="AlphaFoldDB" id="A0A117P557"/>
<evidence type="ECO:0000313" key="2">
    <source>
        <dbReference type="EMBL" id="KUM73211.1"/>
    </source>
</evidence>
<feature type="signal peptide" evidence="1">
    <location>
        <begin position="1"/>
        <end position="29"/>
    </location>
</feature>
<name>A0A117P557_9ACTN</name>
<dbReference type="EMBL" id="LMWJ01000015">
    <property type="protein sequence ID" value="KUM73211.1"/>
    <property type="molecule type" value="Genomic_DNA"/>
</dbReference>
<reference evidence="2 3" key="1">
    <citation type="submission" date="2015-10" db="EMBL/GenBank/DDBJ databases">
        <title>Draft genome sequence of Streptomyces curacoi DSM 40107, type strain for the species Streptomyces curacoi.</title>
        <authorList>
            <person name="Ruckert C."/>
            <person name="Winkler A."/>
            <person name="Kalinowski J."/>
            <person name="Kampfer P."/>
            <person name="Glaeser S."/>
        </authorList>
    </citation>
    <scope>NUCLEOTIDE SEQUENCE [LARGE SCALE GENOMIC DNA]</scope>
    <source>
        <strain evidence="2 3">DSM 40107</strain>
    </source>
</reference>
<protein>
    <submittedName>
        <fullName evidence="2">Uncharacterized protein</fullName>
    </submittedName>
</protein>
<keyword evidence="3" id="KW-1185">Reference proteome</keyword>
<feature type="chain" id="PRO_5007152747" evidence="1">
    <location>
        <begin position="30"/>
        <end position="213"/>
    </location>
</feature>
<evidence type="ECO:0000313" key="3">
    <source>
        <dbReference type="Proteomes" id="UP000054024"/>
    </source>
</evidence>
<dbReference type="Proteomes" id="UP000054024">
    <property type="component" value="Unassembled WGS sequence"/>
</dbReference>
<accession>A0A117P557</accession>
<dbReference type="RefSeq" id="WP_062152270.1">
    <property type="nucleotide sequence ID" value="NZ_KQ947989.1"/>
</dbReference>
<evidence type="ECO:0000256" key="1">
    <source>
        <dbReference type="SAM" id="SignalP"/>
    </source>
</evidence>
<gene>
    <name evidence="2" type="ORF">AQI70_20765</name>
</gene>
<sequence length="213" mass="22763">MRAPRTLRTAFVAAGVSAALGVSAAGAFAGDTPDTAPLTSVAPHSKAKRVHVKTVKLADRVSRAKVYKTGKHRYEAEIWARGVKYGTLHAQGKTARGLNNGLHITLHPDGKVTSWVERDEPRPKPEPVVQRILVATPTLADGVTTAKLYRLTADHYEADIFANGVRLDTLVSDGRAAYGEHNGLHVALQPDGRLASWLDDASATPDALPTATH</sequence>
<keyword evidence="1" id="KW-0732">Signal</keyword>
<proteinExistence type="predicted"/>
<organism evidence="2 3">
    <name type="scientific">Streptomyces curacoi</name>
    <dbReference type="NCBI Taxonomy" id="146536"/>
    <lineage>
        <taxon>Bacteria</taxon>
        <taxon>Bacillati</taxon>
        <taxon>Actinomycetota</taxon>
        <taxon>Actinomycetes</taxon>
        <taxon>Kitasatosporales</taxon>
        <taxon>Streptomycetaceae</taxon>
        <taxon>Streptomyces</taxon>
    </lineage>
</organism>
<dbReference type="OrthoDB" id="4232827at2"/>
<comment type="caution">
    <text evidence="2">The sequence shown here is derived from an EMBL/GenBank/DDBJ whole genome shotgun (WGS) entry which is preliminary data.</text>
</comment>